<comment type="caution">
    <text evidence="4">The sequence shown here is derived from an EMBL/GenBank/DDBJ whole genome shotgun (WGS) entry which is preliminary data.</text>
</comment>
<evidence type="ECO:0000313" key="5">
    <source>
        <dbReference type="Proteomes" id="UP001154255"/>
    </source>
</evidence>
<evidence type="ECO:0000313" key="3">
    <source>
        <dbReference type="EMBL" id="CAI3941484.1"/>
    </source>
</evidence>
<dbReference type="Proteomes" id="UP001154259">
    <property type="component" value="Unassembled WGS sequence"/>
</dbReference>
<dbReference type="InterPro" id="IPR023346">
    <property type="entry name" value="Lysozyme-like_dom_sf"/>
</dbReference>
<dbReference type="EMBL" id="CAMXCS010000002">
    <property type="protein sequence ID" value="CAI3941484.1"/>
    <property type="molecule type" value="Genomic_DNA"/>
</dbReference>
<organism evidence="4 5">
    <name type="scientific">Commensalibacter communis</name>
    <dbReference type="NCBI Taxonomy" id="2972786"/>
    <lineage>
        <taxon>Bacteria</taxon>
        <taxon>Pseudomonadati</taxon>
        <taxon>Pseudomonadota</taxon>
        <taxon>Alphaproteobacteria</taxon>
        <taxon>Acetobacterales</taxon>
        <taxon>Acetobacteraceae</taxon>
    </lineage>
</organism>
<dbReference type="SUPFAM" id="SSF53955">
    <property type="entry name" value="Lysozyme-like"/>
    <property type="match status" value="1"/>
</dbReference>
<dbReference type="RefSeq" id="WP_271789580.1">
    <property type="nucleotide sequence ID" value="NZ_CAMXCM010000002.1"/>
</dbReference>
<name>A0A9W4X6W7_9PROT</name>
<dbReference type="Gene3D" id="1.10.530.10">
    <property type="match status" value="1"/>
</dbReference>
<keyword evidence="6" id="KW-1185">Reference proteome</keyword>
<evidence type="ECO:0000313" key="6">
    <source>
        <dbReference type="Proteomes" id="UP001154259"/>
    </source>
</evidence>
<gene>
    <name evidence="3" type="ORF">R53529_LOCUS1141</name>
    <name evidence="4" type="ORF">R53530_LOCUS1293</name>
</gene>
<evidence type="ECO:0000256" key="1">
    <source>
        <dbReference type="ARBA" id="ARBA00009387"/>
    </source>
</evidence>
<evidence type="ECO:0000259" key="2">
    <source>
        <dbReference type="Pfam" id="PF01464"/>
    </source>
</evidence>
<dbReference type="Pfam" id="PF01464">
    <property type="entry name" value="SLT"/>
    <property type="match status" value="1"/>
</dbReference>
<dbReference type="EMBL" id="CAMXCM010000002">
    <property type="protein sequence ID" value="CAI3942027.1"/>
    <property type="molecule type" value="Genomic_DNA"/>
</dbReference>
<comment type="similarity">
    <text evidence="1">Belongs to the virb1 family.</text>
</comment>
<dbReference type="InterPro" id="IPR008258">
    <property type="entry name" value="Transglycosylase_SLT_dom_1"/>
</dbReference>
<protein>
    <submittedName>
        <fullName evidence="3 4">Soluble lytic murein transglycosylase or regulatory protein s ( may contain LysM/invasin domain) (MltE)</fullName>
    </submittedName>
</protein>
<evidence type="ECO:0000313" key="4">
    <source>
        <dbReference type="EMBL" id="CAI3942027.1"/>
    </source>
</evidence>
<dbReference type="AlphaFoldDB" id="A0A9W4X6W7"/>
<proteinExistence type="inferred from homology"/>
<sequence length="167" mass="18889">MVAPYLQCMVMVSSFHHLPPNVLPSIQRVEGGAPGIVSNNKNGTQDLGVMQINTRWIEPLRRTTGETGDIIYKRLKEDSCYNIAVAGAIMKLYLKETNGDLMQAIGNYHSHTPSLNNQYKLKIINASYQTNGSDVPLGKHLSPYQKRLLKAKQKSNRYHHRKKNQRS</sequence>
<dbReference type="CDD" id="cd13400">
    <property type="entry name" value="LT_IagB-like"/>
    <property type="match status" value="1"/>
</dbReference>
<accession>A0A9W4X6W7</accession>
<feature type="domain" description="Transglycosylase SLT" evidence="2">
    <location>
        <begin position="17"/>
        <end position="117"/>
    </location>
</feature>
<reference evidence="4" key="1">
    <citation type="submission" date="2022-10" db="EMBL/GenBank/DDBJ databases">
        <authorList>
            <person name="Botero Cardona J."/>
        </authorList>
    </citation>
    <scope>NUCLEOTIDE SEQUENCE</scope>
    <source>
        <strain evidence="4">LMG 31819</strain>
        <strain evidence="3">R-53529</strain>
    </source>
</reference>
<dbReference type="Proteomes" id="UP001154255">
    <property type="component" value="Unassembled WGS sequence"/>
</dbReference>